<dbReference type="InterPro" id="IPR052723">
    <property type="entry name" value="Acyl-CoA_thioesterase_PaaI"/>
</dbReference>
<reference evidence="4" key="1">
    <citation type="submission" date="2022-10" db="EMBL/GenBank/DDBJ databases">
        <title>Rhodococcus sp.75.</title>
        <authorList>
            <person name="Sun M."/>
        </authorList>
    </citation>
    <scope>NUCLEOTIDE SEQUENCE</scope>
    <source>
        <strain evidence="4">75</strain>
    </source>
</reference>
<keyword evidence="2" id="KW-0732">Signal</keyword>
<dbReference type="InterPro" id="IPR011973">
    <property type="entry name" value="PaaD"/>
</dbReference>
<gene>
    <name evidence="4" type="primary">paaI</name>
    <name evidence="4" type="ORF">RHODO2019_16285</name>
</gene>
<dbReference type="SUPFAM" id="SSF54637">
    <property type="entry name" value="Thioesterase/thiol ester dehydrase-isomerase"/>
    <property type="match status" value="1"/>
</dbReference>
<protein>
    <submittedName>
        <fullName evidence="4">Hydroxyphenylacetyl-CoA thioesterase PaaI</fullName>
        <ecNumber evidence="4">3.1.2.-</ecNumber>
    </submittedName>
</protein>
<dbReference type="Proteomes" id="UP001164965">
    <property type="component" value="Chromosome"/>
</dbReference>
<evidence type="ECO:0000256" key="1">
    <source>
        <dbReference type="ARBA" id="ARBA00022801"/>
    </source>
</evidence>
<dbReference type="RefSeq" id="WP_265384826.1">
    <property type="nucleotide sequence ID" value="NZ_CP110615.1"/>
</dbReference>
<evidence type="ECO:0000313" key="5">
    <source>
        <dbReference type="Proteomes" id="UP001164965"/>
    </source>
</evidence>
<dbReference type="EMBL" id="CP110615">
    <property type="protein sequence ID" value="UZJ26722.1"/>
    <property type="molecule type" value="Genomic_DNA"/>
</dbReference>
<organism evidence="4 5">
    <name type="scientific">Rhodococcus antarcticus</name>
    <dbReference type="NCBI Taxonomy" id="2987751"/>
    <lineage>
        <taxon>Bacteria</taxon>
        <taxon>Bacillati</taxon>
        <taxon>Actinomycetota</taxon>
        <taxon>Actinomycetes</taxon>
        <taxon>Mycobacteriales</taxon>
        <taxon>Nocardiaceae</taxon>
        <taxon>Rhodococcus</taxon>
    </lineage>
</organism>
<dbReference type="InterPro" id="IPR029069">
    <property type="entry name" value="HotDog_dom_sf"/>
</dbReference>
<evidence type="ECO:0000313" key="4">
    <source>
        <dbReference type="EMBL" id="UZJ26722.1"/>
    </source>
</evidence>
<dbReference type="EC" id="3.1.2.-" evidence="4"/>
<evidence type="ECO:0000259" key="3">
    <source>
        <dbReference type="Pfam" id="PF03061"/>
    </source>
</evidence>
<feature type="domain" description="Thioesterase" evidence="3">
    <location>
        <begin position="38"/>
        <end position="110"/>
    </location>
</feature>
<dbReference type="GO" id="GO:0016787">
    <property type="term" value="F:hydrolase activity"/>
    <property type="evidence" value="ECO:0007669"/>
    <property type="project" value="UniProtKB-KW"/>
</dbReference>
<dbReference type="InterPro" id="IPR003736">
    <property type="entry name" value="PAAI_dom"/>
</dbReference>
<dbReference type="PANTHER" id="PTHR42856">
    <property type="entry name" value="ACYL-COENZYME A THIOESTERASE PAAI"/>
    <property type="match status" value="1"/>
</dbReference>
<feature type="signal peptide" evidence="2">
    <location>
        <begin position="1"/>
        <end position="25"/>
    </location>
</feature>
<feature type="chain" id="PRO_5045583346" evidence="2">
    <location>
        <begin position="26"/>
        <end position="128"/>
    </location>
</feature>
<proteinExistence type="predicted"/>
<sequence length="128" mass="13094">MFAADAASRALGIRLLASGPGSATAAVVVTETMLNGQGSTHGGHVFLLADTAFAVACNAAFSPTVAAAASITFLAPTGLGDELVAEAVERVRQGRSGICDVTVRCGDRVVAEFRGNSREVHPRAQRPE</sequence>
<evidence type="ECO:0000256" key="2">
    <source>
        <dbReference type="SAM" id="SignalP"/>
    </source>
</evidence>
<name>A0ABY6P4X4_9NOCA</name>
<dbReference type="InterPro" id="IPR006683">
    <property type="entry name" value="Thioestr_dom"/>
</dbReference>
<keyword evidence="1 4" id="KW-0378">Hydrolase</keyword>
<dbReference type="NCBIfam" id="TIGR00369">
    <property type="entry name" value="unchar_dom_1"/>
    <property type="match status" value="1"/>
</dbReference>
<keyword evidence="5" id="KW-1185">Reference proteome</keyword>
<dbReference type="NCBIfam" id="TIGR02286">
    <property type="entry name" value="PaaD"/>
    <property type="match status" value="1"/>
</dbReference>
<dbReference type="PANTHER" id="PTHR42856:SF1">
    <property type="entry name" value="ACYL-COENZYME A THIOESTERASE PAAI"/>
    <property type="match status" value="1"/>
</dbReference>
<dbReference type="Gene3D" id="3.10.129.10">
    <property type="entry name" value="Hotdog Thioesterase"/>
    <property type="match status" value="1"/>
</dbReference>
<accession>A0ABY6P4X4</accession>
<dbReference type="CDD" id="cd03443">
    <property type="entry name" value="PaaI_thioesterase"/>
    <property type="match status" value="1"/>
</dbReference>
<dbReference type="Pfam" id="PF03061">
    <property type="entry name" value="4HBT"/>
    <property type="match status" value="1"/>
</dbReference>